<evidence type="ECO:0000313" key="8">
    <source>
        <dbReference type="EMBL" id="KAG2298148.1"/>
    </source>
</evidence>
<dbReference type="Proteomes" id="UP000886595">
    <property type="component" value="Unassembled WGS sequence"/>
</dbReference>
<evidence type="ECO:0000256" key="3">
    <source>
        <dbReference type="ARBA" id="ARBA00022617"/>
    </source>
</evidence>
<comment type="cofactor">
    <cofactor evidence="1">
        <name>heme</name>
        <dbReference type="ChEBI" id="CHEBI:30413"/>
    </cofactor>
</comment>
<evidence type="ECO:0000256" key="5">
    <source>
        <dbReference type="ARBA" id="ARBA00023002"/>
    </source>
</evidence>
<accession>A0A8X7RZ17</accession>
<dbReference type="GO" id="GO:0046872">
    <property type="term" value="F:metal ion binding"/>
    <property type="evidence" value="ECO:0007669"/>
    <property type="project" value="UniProtKB-KW"/>
</dbReference>
<keyword evidence="5" id="KW-0560">Oxidoreductase</keyword>
<dbReference type="AlphaFoldDB" id="A0A8X7RZ17"/>
<dbReference type="EMBL" id="JAAMPC010000008">
    <property type="protein sequence ID" value="KAG2298148.1"/>
    <property type="molecule type" value="Genomic_DNA"/>
</dbReference>
<proteinExistence type="inferred from homology"/>
<dbReference type="OrthoDB" id="1422216at2759"/>
<dbReference type="GO" id="GO:0004497">
    <property type="term" value="F:monooxygenase activity"/>
    <property type="evidence" value="ECO:0007669"/>
    <property type="project" value="UniProtKB-KW"/>
</dbReference>
<keyword evidence="9" id="KW-1185">Reference proteome</keyword>
<sequence>MNLQDVFQRFTFDLSMVLIAGSDPTSLSIEMPENEFAKALTAAGEGTMYRHIKPRFLWKLKDGWGWE</sequence>
<organism evidence="8 9">
    <name type="scientific">Brassica carinata</name>
    <name type="common">Ethiopian mustard</name>
    <name type="synonym">Abyssinian cabbage</name>
    <dbReference type="NCBI Taxonomy" id="52824"/>
    <lineage>
        <taxon>Eukaryota</taxon>
        <taxon>Viridiplantae</taxon>
        <taxon>Streptophyta</taxon>
        <taxon>Embryophyta</taxon>
        <taxon>Tracheophyta</taxon>
        <taxon>Spermatophyta</taxon>
        <taxon>Magnoliopsida</taxon>
        <taxon>eudicotyledons</taxon>
        <taxon>Gunneridae</taxon>
        <taxon>Pentapetalae</taxon>
        <taxon>rosids</taxon>
        <taxon>malvids</taxon>
        <taxon>Brassicales</taxon>
        <taxon>Brassicaceae</taxon>
        <taxon>Brassiceae</taxon>
        <taxon>Brassica</taxon>
    </lineage>
</organism>
<comment type="caution">
    <text evidence="8">The sequence shown here is derived from an EMBL/GenBank/DDBJ whole genome shotgun (WGS) entry which is preliminary data.</text>
</comment>
<keyword evidence="6" id="KW-0408">Iron</keyword>
<dbReference type="PANTHER" id="PTHR24296">
    <property type="entry name" value="CYTOCHROME P450"/>
    <property type="match status" value="1"/>
</dbReference>
<evidence type="ECO:0000256" key="6">
    <source>
        <dbReference type="ARBA" id="ARBA00023004"/>
    </source>
</evidence>
<evidence type="ECO:0000313" key="9">
    <source>
        <dbReference type="Proteomes" id="UP000886595"/>
    </source>
</evidence>
<keyword evidence="7" id="KW-0503">Monooxygenase</keyword>
<protein>
    <submittedName>
        <fullName evidence="8">Uncharacterized protein</fullName>
    </submittedName>
</protein>
<evidence type="ECO:0000256" key="1">
    <source>
        <dbReference type="ARBA" id="ARBA00001971"/>
    </source>
</evidence>
<keyword evidence="4" id="KW-0479">Metal-binding</keyword>
<reference evidence="8 9" key="1">
    <citation type="submission" date="2020-02" db="EMBL/GenBank/DDBJ databases">
        <authorList>
            <person name="Ma Q."/>
            <person name="Huang Y."/>
            <person name="Song X."/>
            <person name="Pei D."/>
        </authorList>
    </citation>
    <scope>NUCLEOTIDE SEQUENCE [LARGE SCALE GENOMIC DNA]</scope>
    <source>
        <strain evidence="8">Sxm20200214</strain>
        <tissue evidence="8">Leaf</tissue>
    </source>
</reference>
<keyword evidence="3" id="KW-0349">Heme</keyword>
<evidence type="ECO:0000256" key="7">
    <source>
        <dbReference type="ARBA" id="ARBA00023033"/>
    </source>
</evidence>
<comment type="similarity">
    <text evidence="2">Belongs to the cytochrome P450 family.</text>
</comment>
<evidence type="ECO:0000256" key="2">
    <source>
        <dbReference type="ARBA" id="ARBA00010617"/>
    </source>
</evidence>
<gene>
    <name evidence="8" type="ORF">Bca52824_034620</name>
</gene>
<name>A0A8X7RZ17_BRACI</name>
<evidence type="ECO:0000256" key="4">
    <source>
        <dbReference type="ARBA" id="ARBA00022723"/>
    </source>
</evidence>